<dbReference type="PANTHER" id="PTHR22642">
    <property type="entry name" value="IMIDAZOLONEPROPIONASE"/>
    <property type="match status" value="1"/>
</dbReference>
<organism evidence="3 4">
    <name type="scientific">Qipengyuania flava</name>
    <dbReference type="NCBI Taxonomy" id="192812"/>
    <lineage>
        <taxon>Bacteria</taxon>
        <taxon>Pseudomonadati</taxon>
        <taxon>Pseudomonadota</taxon>
        <taxon>Alphaproteobacteria</taxon>
        <taxon>Sphingomonadales</taxon>
        <taxon>Erythrobacteraceae</taxon>
        <taxon>Qipengyuania</taxon>
    </lineage>
</organism>
<dbReference type="AlphaFoldDB" id="A0A5P6NFD8"/>
<evidence type="ECO:0000313" key="4">
    <source>
        <dbReference type="Proteomes" id="UP000325385"/>
    </source>
</evidence>
<proteinExistence type="predicted"/>
<dbReference type="Gene3D" id="3.20.20.140">
    <property type="entry name" value="Metal-dependent hydrolases"/>
    <property type="match status" value="1"/>
</dbReference>
<accession>A0A5P6NFD8</accession>
<feature type="domain" description="Amidohydrolase 3" evidence="2">
    <location>
        <begin position="70"/>
        <end position="546"/>
    </location>
</feature>
<keyword evidence="1" id="KW-0732">Signal</keyword>
<dbReference type="PANTHER" id="PTHR22642:SF2">
    <property type="entry name" value="PROTEIN LONG AFTER FAR-RED 3"/>
    <property type="match status" value="1"/>
</dbReference>
<evidence type="ECO:0000259" key="2">
    <source>
        <dbReference type="Pfam" id="PF07969"/>
    </source>
</evidence>
<protein>
    <submittedName>
        <fullName evidence="3">Amidohydrolase</fullName>
    </submittedName>
</protein>
<dbReference type="InterPro" id="IPR032466">
    <property type="entry name" value="Metal_Hydrolase"/>
</dbReference>
<dbReference type="GeneID" id="69697038"/>
<dbReference type="Pfam" id="PF07969">
    <property type="entry name" value="Amidohydro_3"/>
    <property type="match status" value="1"/>
</dbReference>
<evidence type="ECO:0000256" key="1">
    <source>
        <dbReference type="SAM" id="SignalP"/>
    </source>
</evidence>
<dbReference type="EMBL" id="CP032228">
    <property type="protein sequence ID" value="QFI64689.1"/>
    <property type="molecule type" value="Genomic_DNA"/>
</dbReference>
<evidence type="ECO:0000313" key="3">
    <source>
        <dbReference type="EMBL" id="QFI64689.1"/>
    </source>
</evidence>
<gene>
    <name evidence="3" type="ORF">D0Y83_06995</name>
</gene>
<dbReference type="InterPro" id="IPR033932">
    <property type="entry name" value="YtcJ-like"/>
</dbReference>
<dbReference type="RefSeq" id="WP_151885412.1">
    <property type="nucleotide sequence ID" value="NZ_CP032228.1"/>
</dbReference>
<reference evidence="4" key="1">
    <citation type="submission" date="2018-09" db="EMBL/GenBank/DDBJ databases">
        <title>Nocardia yunnanensis sp. nov., an actinomycete isolated from a soil sample.</title>
        <authorList>
            <person name="Zhang J."/>
        </authorList>
    </citation>
    <scope>NUCLEOTIDE SEQUENCE [LARGE SCALE GENOMIC DNA]</scope>
    <source>
        <strain evidence="4">21-3</strain>
    </source>
</reference>
<dbReference type="SUPFAM" id="SSF51556">
    <property type="entry name" value="Metallo-dependent hydrolases"/>
    <property type="match status" value="1"/>
</dbReference>
<feature type="chain" id="PRO_5024976133" evidence="1">
    <location>
        <begin position="21"/>
        <end position="549"/>
    </location>
</feature>
<dbReference type="CDD" id="cd01300">
    <property type="entry name" value="YtcJ_like"/>
    <property type="match status" value="1"/>
</dbReference>
<dbReference type="Proteomes" id="UP000325385">
    <property type="component" value="Chromosome"/>
</dbReference>
<dbReference type="GO" id="GO:0016810">
    <property type="term" value="F:hydrolase activity, acting on carbon-nitrogen (but not peptide) bonds"/>
    <property type="evidence" value="ECO:0007669"/>
    <property type="project" value="InterPro"/>
</dbReference>
<dbReference type="Gene3D" id="3.10.310.70">
    <property type="match status" value="1"/>
</dbReference>
<name>A0A5P6NFD8_9SPHN</name>
<dbReference type="InterPro" id="IPR013108">
    <property type="entry name" value="Amidohydro_3"/>
</dbReference>
<feature type="signal peptide" evidence="1">
    <location>
        <begin position="1"/>
        <end position="20"/>
    </location>
</feature>
<sequence>MSFKFLASTLALALASPAAADVLIDNVEGLTIGEDGKVKRFTALVIDDDGTIAQVLTAGDEAPQTDYREDGEGAVMIPGLIDAHAHVMGIGIGALTLDLSDTNSLEEALDKIRAFAAENEARPWILGRGWNQEKWGLGRFPTAAELDRAVADRPVYLQRVDGHAGWANTLAMEVAGIDARSKSPAGGRIERIASSQVPSGVFVDAAEELMTRAIPAPRPNERDLALAEAQKVLHRNGITAAADMGTTIEDWQAYRRAGDKGALTLRIMAYAAGPDQMELIAGARPSPWLYDDKLRMNGIKIYLDGALGSRGAWLKQDYADDPGNTGLPLTGPAKLRNILVRAAQGNFQPAIHAIGTAANEDALNAVAEIAESFPGDRRWRIEHAQIVDPADLPKFAQNGVIASMQPVHQTSDRKMAEARLGPDRLDGAYAWNSILELGGRLAFGSDAPVESPDPFAGLAAAITRTDADGEPFGGWRPEERVNREQALAGFTSEAAFAGFAEGRFGRLLPGERADFVLIDRDPMLASPAELRETRVLETWVGGRKVYEAD</sequence>
<dbReference type="SUPFAM" id="SSF51338">
    <property type="entry name" value="Composite domain of metallo-dependent hydrolases"/>
    <property type="match status" value="1"/>
</dbReference>
<dbReference type="InterPro" id="IPR011059">
    <property type="entry name" value="Metal-dep_hydrolase_composite"/>
</dbReference>
<dbReference type="Gene3D" id="2.30.40.10">
    <property type="entry name" value="Urease, subunit C, domain 1"/>
    <property type="match status" value="1"/>
</dbReference>
<keyword evidence="3" id="KW-0378">Hydrolase</keyword>